<feature type="transmembrane region" description="Helical" evidence="1">
    <location>
        <begin position="14"/>
        <end position="34"/>
    </location>
</feature>
<evidence type="ECO:0000256" key="1">
    <source>
        <dbReference type="SAM" id="Phobius"/>
    </source>
</evidence>
<evidence type="ECO:0000313" key="3">
    <source>
        <dbReference type="Proteomes" id="UP000011599"/>
    </source>
</evidence>
<keyword evidence="3" id="KW-1185">Reference proteome</keyword>
<dbReference type="AlphaFoldDB" id="L9W979"/>
<sequence>MLESIDTVSLVRNLSIYAVGVGLAAAGALGLAEAIELSSPIAAALFITGLVTVVAVHEYLGGPL</sequence>
<evidence type="ECO:0000313" key="2">
    <source>
        <dbReference type="EMBL" id="ELY45836.1"/>
    </source>
</evidence>
<dbReference type="Proteomes" id="UP000011599">
    <property type="component" value="Unassembled WGS sequence"/>
</dbReference>
<gene>
    <name evidence="2" type="ORF">C496_02802</name>
</gene>
<dbReference type="PATRIC" id="fig|1114856.3.peg.579"/>
<dbReference type="RefSeq" id="WP_006088270.1">
    <property type="nucleotide sequence ID" value="NZ_AOHW01000006.1"/>
</dbReference>
<feature type="transmembrane region" description="Helical" evidence="1">
    <location>
        <begin position="41"/>
        <end position="60"/>
    </location>
</feature>
<protein>
    <submittedName>
        <fullName evidence="2">Uncharacterized protein</fullName>
    </submittedName>
</protein>
<keyword evidence="1" id="KW-0812">Transmembrane</keyword>
<reference evidence="2 3" key="1">
    <citation type="journal article" date="2014" name="PLoS Genet.">
        <title>Phylogenetically driven sequencing of extremely halophilic archaea reveals strategies for static and dynamic osmo-response.</title>
        <authorList>
            <person name="Becker E.A."/>
            <person name="Seitzer P.M."/>
            <person name="Tritt A."/>
            <person name="Larsen D."/>
            <person name="Krusor M."/>
            <person name="Yao A.I."/>
            <person name="Wu D."/>
            <person name="Madern D."/>
            <person name="Eisen J.A."/>
            <person name="Darling A.E."/>
            <person name="Facciotti M.T."/>
        </authorList>
    </citation>
    <scope>NUCLEOTIDE SEQUENCE [LARGE SCALE GENOMIC DNA]</scope>
    <source>
        <strain evidence="2 3">GA33</strain>
    </source>
</reference>
<accession>L9W979</accession>
<comment type="caution">
    <text evidence="2">The sequence shown here is derived from an EMBL/GenBank/DDBJ whole genome shotgun (WGS) entry which is preliminary data.</text>
</comment>
<keyword evidence="1" id="KW-0472">Membrane</keyword>
<proteinExistence type="predicted"/>
<keyword evidence="1" id="KW-1133">Transmembrane helix</keyword>
<dbReference type="eggNOG" id="arCOG15175">
    <property type="taxonomic scope" value="Archaea"/>
</dbReference>
<dbReference type="EMBL" id="AOHW01000006">
    <property type="protein sequence ID" value="ELY45836.1"/>
    <property type="molecule type" value="Genomic_DNA"/>
</dbReference>
<organism evidence="2 3">
    <name type="scientific">Natronorubrum tibetense GA33</name>
    <dbReference type="NCBI Taxonomy" id="1114856"/>
    <lineage>
        <taxon>Archaea</taxon>
        <taxon>Methanobacteriati</taxon>
        <taxon>Methanobacteriota</taxon>
        <taxon>Stenosarchaea group</taxon>
        <taxon>Halobacteria</taxon>
        <taxon>Halobacteriales</taxon>
        <taxon>Natrialbaceae</taxon>
        <taxon>Natronorubrum</taxon>
    </lineage>
</organism>
<name>L9W979_9EURY</name>